<evidence type="ECO:0000313" key="3">
    <source>
        <dbReference type="EMBL" id="GIM07558.1"/>
    </source>
</evidence>
<dbReference type="EMBL" id="BNCP01000036">
    <property type="protein sequence ID" value="GIL86422.1"/>
    <property type="molecule type" value="Genomic_DNA"/>
</dbReference>
<accession>A0A8J4CTH8</accession>
<dbReference type="OrthoDB" id="545233at2759"/>
<evidence type="ECO:0000313" key="4">
    <source>
        <dbReference type="Proteomes" id="UP000747110"/>
    </source>
</evidence>
<organism evidence="2 4">
    <name type="scientific">Volvox reticuliferus</name>
    <dbReference type="NCBI Taxonomy" id="1737510"/>
    <lineage>
        <taxon>Eukaryota</taxon>
        <taxon>Viridiplantae</taxon>
        <taxon>Chlorophyta</taxon>
        <taxon>core chlorophytes</taxon>
        <taxon>Chlorophyceae</taxon>
        <taxon>CS clade</taxon>
        <taxon>Chlamydomonadales</taxon>
        <taxon>Volvocaceae</taxon>
        <taxon>Volvox</taxon>
    </lineage>
</organism>
<proteinExistence type="predicted"/>
<name>A0A8J4CTH8_9CHLO</name>
<evidence type="ECO:0000256" key="1">
    <source>
        <dbReference type="SAM" id="MobiDB-lite"/>
    </source>
</evidence>
<dbReference type="Proteomes" id="UP000747110">
    <property type="component" value="Unassembled WGS sequence"/>
</dbReference>
<comment type="caution">
    <text evidence="2">The sequence shown here is derived from an EMBL/GenBank/DDBJ whole genome shotgun (WGS) entry which is preliminary data.</text>
</comment>
<dbReference type="EMBL" id="BNCQ01000024">
    <property type="protein sequence ID" value="GIM07558.1"/>
    <property type="molecule type" value="Genomic_DNA"/>
</dbReference>
<dbReference type="AlphaFoldDB" id="A0A8J4CTH8"/>
<feature type="region of interest" description="Disordered" evidence="1">
    <location>
        <begin position="62"/>
        <end position="91"/>
    </location>
</feature>
<protein>
    <submittedName>
        <fullName evidence="2">Uncharacterized protein</fullName>
    </submittedName>
</protein>
<keyword evidence="4" id="KW-1185">Reference proteome</keyword>
<gene>
    <name evidence="2" type="ORF">Vretifemale_14758</name>
    <name evidence="3" type="ORF">Vretimale_11647</name>
</gene>
<dbReference type="Proteomes" id="UP000722791">
    <property type="component" value="Unassembled WGS sequence"/>
</dbReference>
<feature type="region of interest" description="Disordered" evidence="1">
    <location>
        <begin position="1"/>
        <end position="21"/>
    </location>
</feature>
<sequence>MYLSYKGLAVPNPPQNSGTMLSNLQSLESAVTEQVVASLDPTTTEVAEMLFSLRAGKRDRSIFESSPGTSRYEEEEVPLNPEERSSSSSSTACYTLPKVPCKALMATSNSRHMLPLATRSYVWRGPKRSLLNSKLVNTCPGQLMSSDPDEDDDCGVIPGRMPAHPAAVVDGAGAGTGERGHRDKEWAALTTWLRMNLHQPRTAKREVLFLGQHSEERGWHFFLNPALGWGDVSVETKMRLRTLPQETELAFMRKYPGKPGRDWVKKTQKYKPPGCVVTYAVPLADMIYSLTAIYYRFEGRPGVGASLGARASAITAAAAQPSTVLLQSSAA</sequence>
<evidence type="ECO:0000313" key="2">
    <source>
        <dbReference type="EMBL" id="GIL86422.1"/>
    </source>
</evidence>
<reference evidence="2" key="1">
    <citation type="journal article" date="2021" name="Proc. Natl. Acad. Sci. U.S.A.">
        <title>Three genomes in the algal genus Volvox reveal the fate of a haploid sex-determining region after a transition to homothallism.</title>
        <authorList>
            <person name="Yamamoto K."/>
            <person name="Hamaji T."/>
            <person name="Kawai-Toyooka H."/>
            <person name="Matsuzaki R."/>
            <person name="Takahashi F."/>
            <person name="Nishimura Y."/>
            <person name="Kawachi M."/>
            <person name="Noguchi H."/>
            <person name="Minakuchi Y."/>
            <person name="Umen J.G."/>
            <person name="Toyoda A."/>
            <person name="Nozaki H."/>
        </authorList>
    </citation>
    <scope>NUCLEOTIDE SEQUENCE</scope>
    <source>
        <strain evidence="3">NIES-3785</strain>
        <strain evidence="2">NIES-3786</strain>
    </source>
</reference>